<evidence type="ECO:0000313" key="2">
    <source>
        <dbReference type="Proteomes" id="UP001054252"/>
    </source>
</evidence>
<sequence>MVLQIFGSCSYCPLRDYCSRVLECSVTRVLGLNSRFEEAKSRTAKNEGSDEL</sequence>
<accession>A0AAV5JMY2</accession>
<dbReference type="EMBL" id="BPVZ01000038">
    <property type="protein sequence ID" value="GKV13400.1"/>
    <property type="molecule type" value="Genomic_DNA"/>
</dbReference>
<name>A0AAV5JMY2_9ROSI</name>
<keyword evidence="2" id="KW-1185">Reference proteome</keyword>
<organism evidence="1 2">
    <name type="scientific">Rubroshorea leprosula</name>
    <dbReference type="NCBI Taxonomy" id="152421"/>
    <lineage>
        <taxon>Eukaryota</taxon>
        <taxon>Viridiplantae</taxon>
        <taxon>Streptophyta</taxon>
        <taxon>Embryophyta</taxon>
        <taxon>Tracheophyta</taxon>
        <taxon>Spermatophyta</taxon>
        <taxon>Magnoliopsida</taxon>
        <taxon>eudicotyledons</taxon>
        <taxon>Gunneridae</taxon>
        <taxon>Pentapetalae</taxon>
        <taxon>rosids</taxon>
        <taxon>malvids</taxon>
        <taxon>Malvales</taxon>
        <taxon>Dipterocarpaceae</taxon>
        <taxon>Rubroshorea</taxon>
    </lineage>
</organism>
<gene>
    <name evidence="1" type="ORF">SLEP1_g24409</name>
</gene>
<proteinExistence type="predicted"/>
<protein>
    <submittedName>
        <fullName evidence="1">Uncharacterized protein</fullName>
    </submittedName>
</protein>
<dbReference type="Proteomes" id="UP001054252">
    <property type="component" value="Unassembled WGS sequence"/>
</dbReference>
<evidence type="ECO:0000313" key="1">
    <source>
        <dbReference type="EMBL" id="GKV13400.1"/>
    </source>
</evidence>
<comment type="caution">
    <text evidence="1">The sequence shown here is derived from an EMBL/GenBank/DDBJ whole genome shotgun (WGS) entry which is preliminary data.</text>
</comment>
<reference evidence="1 2" key="1">
    <citation type="journal article" date="2021" name="Commun. Biol.">
        <title>The genome of Shorea leprosula (Dipterocarpaceae) highlights the ecological relevance of drought in aseasonal tropical rainforests.</title>
        <authorList>
            <person name="Ng K.K.S."/>
            <person name="Kobayashi M.J."/>
            <person name="Fawcett J.A."/>
            <person name="Hatakeyama M."/>
            <person name="Paape T."/>
            <person name="Ng C.H."/>
            <person name="Ang C.C."/>
            <person name="Tnah L.H."/>
            <person name="Lee C.T."/>
            <person name="Nishiyama T."/>
            <person name="Sese J."/>
            <person name="O'Brien M.J."/>
            <person name="Copetti D."/>
            <person name="Mohd Noor M.I."/>
            <person name="Ong R.C."/>
            <person name="Putra M."/>
            <person name="Sireger I.Z."/>
            <person name="Indrioko S."/>
            <person name="Kosugi Y."/>
            <person name="Izuno A."/>
            <person name="Isagi Y."/>
            <person name="Lee S.L."/>
            <person name="Shimizu K.K."/>
        </authorList>
    </citation>
    <scope>NUCLEOTIDE SEQUENCE [LARGE SCALE GENOMIC DNA]</scope>
    <source>
        <strain evidence="1">214</strain>
    </source>
</reference>
<dbReference type="AlphaFoldDB" id="A0AAV5JMY2"/>